<accession>A0A0B7ADC0</accession>
<reference evidence="1" key="1">
    <citation type="submission" date="2014-12" db="EMBL/GenBank/DDBJ databases">
        <title>Insight into the proteome of Arion vulgaris.</title>
        <authorList>
            <person name="Aradska J."/>
            <person name="Bulat T."/>
            <person name="Smidak R."/>
            <person name="Sarate P."/>
            <person name="Gangsoo J."/>
            <person name="Sialana F."/>
            <person name="Bilban M."/>
            <person name="Lubec G."/>
        </authorList>
    </citation>
    <scope>NUCLEOTIDE SEQUENCE</scope>
    <source>
        <tissue evidence="1">Skin</tissue>
    </source>
</reference>
<dbReference type="AlphaFoldDB" id="A0A0B7ADC0"/>
<dbReference type="EMBL" id="HACG01031792">
    <property type="protein sequence ID" value="CEK78657.1"/>
    <property type="molecule type" value="Transcribed_RNA"/>
</dbReference>
<protein>
    <submittedName>
        <fullName evidence="1">Uncharacterized protein</fullName>
    </submittedName>
</protein>
<organism evidence="1">
    <name type="scientific">Arion vulgaris</name>
    <dbReference type="NCBI Taxonomy" id="1028688"/>
    <lineage>
        <taxon>Eukaryota</taxon>
        <taxon>Metazoa</taxon>
        <taxon>Spiralia</taxon>
        <taxon>Lophotrochozoa</taxon>
        <taxon>Mollusca</taxon>
        <taxon>Gastropoda</taxon>
        <taxon>Heterobranchia</taxon>
        <taxon>Euthyneura</taxon>
        <taxon>Panpulmonata</taxon>
        <taxon>Eupulmonata</taxon>
        <taxon>Stylommatophora</taxon>
        <taxon>Helicina</taxon>
        <taxon>Arionoidea</taxon>
        <taxon>Arionidae</taxon>
        <taxon>Arion</taxon>
    </lineage>
</organism>
<feature type="non-terminal residue" evidence="1">
    <location>
        <position position="49"/>
    </location>
</feature>
<proteinExistence type="predicted"/>
<evidence type="ECO:0000313" key="1">
    <source>
        <dbReference type="EMBL" id="CEK78657.1"/>
    </source>
</evidence>
<sequence>MISLQTFLIMQQGKNRNGKKTGIFLNRILSKLSIDTISRRTYAQMTAGS</sequence>
<name>A0A0B7ADC0_9EUPU</name>
<gene>
    <name evidence="1" type="primary">ORF111294</name>
</gene>